<accession>A0A1E3L746</accession>
<dbReference type="Proteomes" id="UP000094578">
    <property type="component" value="Unassembled WGS sequence"/>
</dbReference>
<keyword evidence="2" id="KW-1185">Reference proteome</keyword>
<organism evidence="1 2">
    <name type="scientific">Paenibacillus nuruki</name>
    <dbReference type="NCBI Taxonomy" id="1886670"/>
    <lineage>
        <taxon>Bacteria</taxon>
        <taxon>Bacillati</taxon>
        <taxon>Bacillota</taxon>
        <taxon>Bacilli</taxon>
        <taxon>Bacillales</taxon>
        <taxon>Paenibacillaceae</taxon>
        <taxon>Paenibacillus</taxon>
    </lineage>
</organism>
<evidence type="ECO:0000313" key="2">
    <source>
        <dbReference type="Proteomes" id="UP000094578"/>
    </source>
</evidence>
<comment type="caution">
    <text evidence="1">The sequence shown here is derived from an EMBL/GenBank/DDBJ whole genome shotgun (WGS) entry which is preliminary data.</text>
</comment>
<dbReference type="AlphaFoldDB" id="A0A1E3L746"/>
<dbReference type="EMBL" id="MDER01000030">
    <property type="protein sequence ID" value="ODP29589.1"/>
    <property type="molecule type" value="Genomic_DNA"/>
</dbReference>
<dbReference type="InterPro" id="IPR016181">
    <property type="entry name" value="Acyl_CoA_acyltransferase"/>
</dbReference>
<name>A0A1E3L746_9BACL</name>
<reference evidence="1 2" key="1">
    <citation type="submission" date="2016-08" db="EMBL/GenBank/DDBJ databases">
        <title>Genome sequencing of Paenibacillus sp. TI45-13ar, isolated from Korean traditional nuruk.</title>
        <authorList>
            <person name="Kim S.-J."/>
        </authorList>
    </citation>
    <scope>NUCLEOTIDE SEQUENCE [LARGE SCALE GENOMIC DNA]</scope>
    <source>
        <strain evidence="1 2">TI45-13ar</strain>
    </source>
</reference>
<protein>
    <recommendedName>
        <fullName evidence="3">N-acetyltransferase domain-containing protein</fullName>
    </recommendedName>
</protein>
<gene>
    <name evidence="1" type="ORF">PTI45_01072</name>
</gene>
<evidence type="ECO:0000313" key="1">
    <source>
        <dbReference type="EMBL" id="ODP29589.1"/>
    </source>
</evidence>
<proteinExistence type="predicted"/>
<evidence type="ECO:0008006" key="3">
    <source>
        <dbReference type="Google" id="ProtNLM"/>
    </source>
</evidence>
<dbReference type="SUPFAM" id="SSF55729">
    <property type="entry name" value="Acyl-CoA N-acyltransferases (Nat)"/>
    <property type="match status" value="1"/>
</dbReference>
<sequence>MMNYRMQVCSNAMYQEQYMTFVLENHVKLPTPHPLLFTLGFTPFPLLLEEECFISLDAYQEVVGAWSYLYGTAEDAYYNTDVIQIQSIIFSPKYRKTKMFTHALQHLVEHIDQSGRGIKEVRFWIASEPSLQRLCSKLAKKTSTLATPQGLIEEYRVPFQQLYHYAMNLHSKQHAIQGQQ</sequence>